<reference evidence="10 11" key="1">
    <citation type="submission" date="2012-05" db="EMBL/GenBank/DDBJ databases">
        <title>The Genome Sequence of Sutterella wadsworthensis 2_1_59BFAA.</title>
        <authorList>
            <consortium name="The Broad Institute Genome Sequencing Platform"/>
            <person name="Earl A."/>
            <person name="Ward D."/>
            <person name="Feldgarden M."/>
            <person name="Gevers D."/>
            <person name="Daigneault M."/>
            <person name="Strauss J."/>
            <person name="Allen-Vercoe E."/>
            <person name="Walker B."/>
            <person name="Young S.K."/>
            <person name="Zeng Q."/>
            <person name="Gargeya S."/>
            <person name="Fitzgerald M."/>
            <person name="Haas B."/>
            <person name="Abouelleil A."/>
            <person name="Alvarado L."/>
            <person name="Arachchi H.M."/>
            <person name="Berlin A.M."/>
            <person name="Chapman S.B."/>
            <person name="Goldberg J."/>
            <person name="Griggs A."/>
            <person name="Gujja S."/>
            <person name="Hansen M."/>
            <person name="Howarth C."/>
            <person name="Imamovic A."/>
            <person name="Larimer J."/>
            <person name="McCowen C."/>
            <person name="Montmayeur A."/>
            <person name="Murphy C."/>
            <person name="Neiman D."/>
            <person name="Pearson M."/>
            <person name="Priest M."/>
            <person name="Roberts A."/>
            <person name="Saif S."/>
            <person name="Shea T."/>
            <person name="Sisk P."/>
            <person name="Sykes S."/>
            <person name="Wortman J."/>
            <person name="Nusbaum C."/>
            <person name="Birren B."/>
        </authorList>
    </citation>
    <scope>NUCLEOTIDE SEQUENCE [LARGE SCALE GENOMIC DNA]</scope>
    <source>
        <strain evidence="10 11">2_1_59BFAA</strain>
    </source>
</reference>
<comment type="function">
    <text evidence="7">Required for disulfide bond formation in some periplasmic proteins. Acts by transferring its disulfide bond to other proteins and is reduced in the process.</text>
</comment>
<organism evidence="10 11">
    <name type="scientific">Sutterella wadsworthensis 2_1_59BFAA</name>
    <dbReference type="NCBI Taxonomy" id="742823"/>
    <lineage>
        <taxon>Bacteria</taxon>
        <taxon>Pseudomonadati</taxon>
        <taxon>Pseudomonadota</taxon>
        <taxon>Betaproteobacteria</taxon>
        <taxon>Burkholderiales</taxon>
        <taxon>Sutterellaceae</taxon>
        <taxon>Sutterella</taxon>
    </lineage>
</organism>
<feature type="signal peptide" evidence="7">
    <location>
        <begin position="1"/>
        <end position="20"/>
    </location>
</feature>
<dbReference type="InterPro" id="IPR009094">
    <property type="entry name" value="DiS-bond_isomerase_DsbC/G_N_sf"/>
</dbReference>
<feature type="domain" description="Disulphide bond isomerase DsbC/G N-terminal" evidence="8">
    <location>
        <begin position="20"/>
        <end position="84"/>
    </location>
</feature>
<dbReference type="PATRIC" id="fig|742823.3.peg.804"/>
<dbReference type="InterPro" id="IPR051470">
    <property type="entry name" value="Thiol:disulfide_interchange"/>
</dbReference>
<evidence type="ECO:0000259" key="8">
    <source>
        <dbReference type="Pfam" id="PF10411"/>
    </source>
</evidence>
<comment type="caution">
    <text evidence="10">The sequence shown here is derived from an EMBL/GenBank/DDBJ whole genome shotgun (WGS) entry which is preliminary data.</text>
</comment>
<evidence type="ECO:0000256" key="2">
    <source>
        <dbReference type="ARBA" id="ARBA00009813"/>
    </source>
</evidence>
<evidence type="ECO:0000256" key="6">
    <source>
        <dbReference type="ARBA" id="ARBA00023284"/>
    </source>
</evidence>
<comment type="similarity">
    <text evidence="2 7">Belongs to the thioredoxin family. DsbC subfamily.</text>
</comment>
<dbReference type="HOGENOM" id="CLU_083593_1_1_4"/>
<dbReference type="PROSITE" id="PS00194">
    <property type="entry name" value="THIOREDOXIN_1"/>
    <property type="match status" value="1"/>
</dbReference>
<keyword evidence="5" id="KW-1015">Disulfide bond</keyword>
<dbReference type="STRING" id="742823.HMPREF9465_00801"/>
<proteinExistence type="inferred from homology"/>
<dbReference type="SUPFAM" id="SSF52833">
    <property type="entry name" value="Thioredoxin-like"/>
    <property type="match status" value="1"/>
</dbReference>
<dbReference type="InterPro" id="IPR018950">
    <property type="entry name" value="DiS-bond_isomerase_DsbC/G_N"/>
</dbReference>
<feature type="domain" description="Thioredoxin-like fold" evidence="9">
    <location>
        <begin position="109"/>
        <end position="228"/>
    </location>
</feature>
<accession>K1JYE6</accession>
<dbReference type="Pfam" id="PF13098">
    <property type="entry name" value="Thioredoxin_2"/>
    <property type="match status" value="1"/>
</dbReference>
<dbReference type="OrthoDB" id="12976at2"/>
<dbReference type="GO" id="GO:0042597">
    <property type="term" value="C:periplasmic space"/>
    <property type="evidence" value="ECO:0007669"/>
    <property type="project" value="UniProtKB-SubCell"/>
</dbReference>
<dbReference type="CDD" id="cd03020">
    <property type="entry name" value="DsbA_DsbC_DsbG"/>
    <property type="match status" value="1"/>
</dbReference>
<evidence type="ECO:0000256" key="1">
    <source>
        <dbReference type="ARBA" id="ARBA00004418"/>
    </source>
</evidence>
<evidence type="ECO:0000313" key="10">
    <source>
        <dbReference type="EMBL" id="EKB31643.1"/>
    </source>
</evidence>
<evidence type="ECO:0000259" key="9">
    <source>
        <dbReference type="Pfam" id="PF13098"/>
    </source>
</evidence>
<dbReference type="eggNOG" id="COG1651">
    <property type="taxonomic scope" value="Bacteria"/>
</dbReference>
<keyword evidence="6 7" id="KW-0676">Redox-active center</keyword>
<dbReference type="Gene3D" id="3.10.450.70">
    <property type="entry name" value="Disulphide bond isomerase, DsbC/G, N-terminal"/>
    <property type="match status" value="1"/>
</dbReference>
<protein>
    <recommendedName>
        <fullName evidence="7">Thiol:disulfide interchange protein</fullName>
    </recommendedName>
</protein>
<dbReference type="PANTHER" id="PTHR35272">
    <property type="entry name" value="THIOL:DISULFIDE INTERCHANGE PROTEIN DSBC-RELATED"/>
    <property type="match status" value="1"/>
</dbReference>
<sequence>MLKKSLFVALCAGLAVTVFAATPQSVEDALMQTTGLKADAVQKSPVPGMWEVVVQDRVFYVDDQARYVLYGSLIDTVKQTNLTNERLRERSRERWKEWPFQDAVKQVFGKGEREVVVFSDANCTYCRAMESVYAQVGNVTVYTFITPMLRGETNAREIVCAKDRAKAWHEWMGNNVRPNSVLAGCDTSMLQRNLVLANRLNVTGAPTFFFKSGDRVTGAMAASQFEKLVSTVE</sequence>
<evidence type="ECO:0000256" key="7">
    <source>
        <dbReference type="RuleBase" id="RU364038"/>
    </source>
</evidence>
<dbReference type="InterPro" id="IPR036249">
    <property type="entry name" value="Thioredoxin-like_sf"/>
</dbReference>
<evidence type="ECO:0000256" key="3">
    <source>
        <dbReference type="ARBA" id="ARBA00022729"/>
    </source>
</evidence>
<evidence type="ECO:0000313" key="11">
    <source>
        <dbReference type="Proteomes" id="UP000005835"/>
    </source>
</evidence>
<comment type="subcellular location">
    <subcellularLocation>
        <location evidence="1 7">Periplasm</location>
    </subcellularLocation>
</comment>
<name>K1JYE6_9BURK</name>
<dbReference type="InterPro" id="IPR012336">
    <property type="entry name" value="Thioredoxin-like_fold"/>
</dbReference>
<evidence type="ECO:0000256" key="4">
    <source>
        <dbReference type="ARBA" id="ARBA00022764"/>
    </source>
</evidence>
<dbReference type="Pfam" id="PF10411">
    <property type="entry name" value="DsbC_N"/>
    <property type="match status" value="1"/>
</dbReference>
<dbReference type="InterPro" id="IPR033954">
    <property type="entry name" value="DiS-bond_Isoase_DsbC/G"/>
</dbReference>
<dbReference type="Gene3D" id="3.40.30.10">
    <property type="entry name" value="Glutaredoxin"/>
    <property type="match status" value="1"/>
</dbReference>
<dbReference type="AlphaFoldDB" id="K1JYE6"/>
<keyword evidence="4 7" id="KW-0574">Periplasm</keyword>
<gene>
    <name evidence="10" type="ORF">HMPREF9465_00801</name>
</gene>
<evidence type="ECO:0000256" key="5">
    <source>
        <dbReference type="ARBA" id="ARBA00023157"/>
    </source>
</evidence>
<keyword evidence="11" id="KW-1185">Reference proteome</keyword>
<keyword evidence="3 7" id="KW-0732">Signal</keyword>
<dbReference type="RefSeq" id="WP_005434360.1">
    <property type="nucleotide sequence ID" value="NZ_JH815514.1"/>
</dbReference>
<dbReference type="Proteomes" id="UP000005835">
    <property type="component" value="Unassembled WGS sequence"/>
</dbReference>
<dbReference type="PANTHER" id="PTHR35272:SF3">
    <property type="entry name" value="THIOL:DISULFIDE INTERCHANGE PROTEIN DSBC"/>
    <property type="match status" value="1"/>
</dbReference>
<dbReference type="InterPro" id="IPR017937">
    <property type="entry name" value="Thioredoxin_CS"/>
</dbReference>
<dbReference type="SUPFAM" id="SSF54423">
    <property type="entry name" value="DsbC/DsbG N-terminal domain-like"/>
    <property type="match status" value="1"/>
</dbReference>
<dbReference type="EMBL" id="ADMG01000019">
    <property type="protein sequence ID" value="EKB31643.1"/>
    <property type="molecule type" value="Genomic_DNA"/>
</dbReference>
<feature type="chain" id="PRO_5010002667" description="Thiol:disulfide interchange protein" evidence="7">
    <location>
        <begin position="21"/>
        <end position="233"/>
    </location>
</feature>